<dbReference type="InterPro" id="IPR036388">
    <property type="entry name" value="WH-like_DNA-bd_sf"/>
</dbReference>
<dbReference type="PANTHER" id="PTHR12374">
    <property type="entry name" value="TRANSCRIPTIONAL ADAPTOR 2 ADA2 -RELATED"/>
    <property type="match status" value="1"/>
</dbReference>
<keyword evidence="4" id="KW-0862">Zinc</keyword>
<evidence type="ECO:0000259" key="12">
    <source>
        <dbReference type="PROSITE" id="PS51293"/>
    </source>
</evidence>
<dbReference type="FunFam" id="3.30.60.90:FF:000008">
    <property type="entry name" value="Transcriptional adapter 2"/>
    <property type="match status" value="1"/>
</dbReference>
<dbReference type="InterPro" id="IPR001005">
    <property type="entry name" value="SANT/Myb"/>
</dbReference>
<dbReference type="GO" id="GO:0070461">
    <property type="term" value="C:SAGA-type complex"/>
    <property type="evidence" value="ECO:0007669"/>
    <property type="project" value="TreeGrafter"/>
</dbReference>
<keyword evidence="5" id="KW-0805">Transcription regulation</keyword>
<evidence type="ECO:0000256" key="2">
    <source>
        <dbReference type="ARBA" id="ARBA00022723"/>
    </source>
</evidence>
<dbReference type="PROSITE" id="PS51293">
    <property type="entry name" value="SANT"/>
    <property type="match status" value="1"/>
</dbReference>
<feature type="region of interest" description="Disordered" evidence="9">
    <location>
        <begin position="336"/>
        <end position="368"/>
    </location>
</feature>
<dbReference type="GO" id="GO:0003713">
    <property type="term" value="F:transcription coactivator activity"/>
    <property type="evidence" value="ECO:0007669"/>
    <property type="project" value="InterPro"/>
</dbReference>
<dbReference type="CDD" id="cd02335">
    <property type="entry name" value="ZZ_ADA2"/>
    <property type="match status" value="1"/>
</dbReference>
<dbReference type="GO" id="GO:0006338">
    <property type="term" value="P:chromatin remodeling"/>
    <property type="evidence" value="ECO:0007669"/>
    <property type="project" value="TreeGrafter"/>
</dbReference>
<dbReference type="InterPro" id="IPR000433">
    <property type="entry name" value="Znf_ZZ"/>
</dbReference>
<keyword evidence="6" id="KW-0804">Transcription</keyword>
<evidence type="ECO:0000313" key="16">
    <source>
        <dbReference type="EMBL" id="JAG41205.1"/>
    </source>
</evidence>
<dbReference type="InterPro" id="IPR016827">
    <property type="entry name" value="Ada2/TADA2"/>
</dbReference>
<dbReference type="Pfam" id="PF22941">
    <property type="entry name" value="TADA2A-like_3rd"/>
    <property type="match status" value="1"/>
</dbReference>
<dbReference type="Pfam" id="PF25299">
    <property type="entry name" value="ZZ_ADA2"/>
    <property type="match status" value="1"/>
</dbReference>
<dbReference type="PROSITE" id="PS50135">
    <property type="entry name" value="ZF_ZZ_2"/>
    <property type="match status" value="1"/>
</dbReference>
<comment type="subcellular location">
    <subcellularLocation>
        <location evidence="1">Nucleus</location>
    </subcellularLocation>
</comment>
<evidence type="ECO:0000313" key="15">
    <source>
        <dbReference type="EMBL" id="JAG41203.1"/>
    </source>
</evidence>
<evidence type="ECO:0000313" key="17">
    <source>
        <dbReference type="EMBL" id="JAG41208.1"/>
    </source>
</evidence>
<feature type="domain" description="ZZ-type" evidence="11">
    <location>
        <begin position="7"/>
        <end position="62"/>
    </location>
</feature>
<feature type="non-terminal residue" evidence="16">
    <location>
        <position position="1"/>
    </location>
</feature>
<feature type="domain" description="HTH myb-type" evidence="13">
    <location>
        <begin position="63"/>
        <end position="118"/>
    </location>
</feature>
<sequence length="455" mass="52182">KMASDPFAKVNCTYCVEEISGLRIRCATCKDFDICLQCFSAGAEIGTHKNDHPYKFLDAGGVEPVANRTRWSAKEQLQLIIGIEKYGFDNWTEISEHIDLRTAEEARDEYYKHFLDGNVGQETWKRAYEKRETLVDLSKDEPPPPPVLPALPPLDITPEEASLLGYIPRRDDFEKEYDNEAEELLTPQLTDSTMNADDELDVALTLAHCDMYTQRLRERFRRKRICRDYHLVSQFYANRKAKLPKRLTGEQEVEEKLRWLCQLQTAQEHDCLVKNIQRQRDLQQRLSELLRYRRNGVTRIEELPHFDQEFRSSKGSSGSSSHISLTATVKRKRFGARYSSEKNGGSDSFSTTRSSTPPTVSRLSSHKTEPEQLLLQQPQWAVSHPLLTEPSNHLLSKSEAQLCATLELSPSQFISIKTLLLMNPGTHLDSSLPAKQIQDHILSNQWFLSSIKNVD</sequence>
<evidence type="ECO:0000259" key="13">
    <source>
        <dbReference type="PROSITE" id="PS51294"/>
    </source>
</evidence>
<dbReference type="GO" id="GO:0003682">
    <property type="term" value="F:chromatin binding"/>
    <property type="evidence" value="ECO:0007669"/>
    <property type="project" value="TreeGrafter"/>
</dbReference>
<evidence type="ECO:0000259" key="10">
    <source>
        <dbReference type="PROSITE" id="PS50090"/>
    </source>
</evidence>
<dbReference type="Pfam" id="PF00249">
    <property type="entry name" value="Myb_DNA-binding"/>
    <property type="match status" value="1"/>
</dbReference>
<dbReference type="PANTHER" id="PTHR12374:SF63">
    <property type="entry name" value="TRANSCRIPTIONAL ADAPTER 2-BETA"/>
    <property type="match status" value="1"/>
</dbReference>
<keyword evidence="7" id="KW-0539">Nucleus</keyword>
<evidence type="ECO:0000256" key="8">
    <source>
        <dbReference type="PROSITE-ProRule" id="PRU00228"/>
    </source>
</evidence>
<dbReference type="PROSITE" id="PS51294">
    <property type="entry name" value="HTH_MYB"/>
    <property type="match status" value="1"/>
</dbReference>
<evidence type="ECO:0000256" key="9">
    <source>
        <dbReference type="SAM" id="MobiDB-lite"/>
    </source>
</evidence>
<evidence type="ECO:0000256" key="1">
    <source>
        <dbReference type="ARBA" id="ARBA00004123"/>
    </source>
</evidence>
<keyword evidence="2" id="KW-0479">Metal-binding</keyword>
<protein>
    <submittedName>
        <fullName evidence="16">Transcriptional adapter 2B</fullName>
    </submittedName>
</protein>
<dbReference type="Gene3D" id="3.30.60.90">
    <property type="match status" value="1"/>
</dbReference>
<accession>A0A0A9ZGQ5</accession>
<keyword evidence="3 8" id="KW-0863">Zinc-finger</keyword>
<feature type="domain" description="SANT" evidence="12">
    <location>
        <begin position="69"/>
        <end position="118"/>
    </location>
</feature>
<dbReference type="Pfam" id="PF24533">
    <property type="entry name" value="Tri-helical_Ada2b_C"/>
    <property type="match status" value="1"/>
</dbReference>
<dbReference type="GO" id="GO:0005634">
    <property type="term" value="C:nucleus"/>
    <property type="evidence" value="ECO:0007669"/>
    <property type="project" value="UniProtKB-SubCell"/>
</dbReference>
<dbReference type="InterPro" id="IPR043145">
    <property type="entry name" value="Znf_ZZ_sf"/>
</dbReference>
<organism evidence="16">
    <name type="scientific">Lygus hesperus</name>
    <name type="common">Western plant bug</name>
    <dbReference type="NCBI Taxonomy" id="30085"/>
    <lineage>
        <taxon>Eukaryota</taxon>
        <taxon>Metazoa</taxon>
        <taxon>Ecdysozoa</taxon>
        <taxon>Arthropoda</taxon>
        <taxon>Hexapoda</taxon>
        <taxon>Insecta</taxon>
        <taxon>Pterygota</taxon>
        <taxon>Neoptera</taxon>
        <taxon>Paraneoptera</taxon>
        <taxon>Hemiptera</taxon>
        <taxon>Heteroptera</taxon>
        <taxon>Panheteroptera</taxon>
        <taxon>Cimicomorpha</taxon>
        <taxon>Miridae</taxon>
        <taxon>Mirini</taxon>
        <taxon>Lygus</taxon>
    </lineage>
</organism>
<name>A0A0A9ZGQ5_LYGHE</name>
<dbReference type="SMART" id="SM00291">
    <property type="entry name" value="ZnF_ZZ"/>
    <property type="match status" value="1"/>
</dbReference>
<reference evidence="16" key="1">
    <citation type="journal article" date="2014" name="PLoS ONE">
        <title>Transcriptome-Based Identification of ABC Transporters in the Western Tarnished Plant Bug Lygus hesperus.</title>
        <authorList>
            <person name="Hull J.J."/>
            <person name="Chaney K."/>
            <person name="Geib S.M."/>
            <person name="Fabrick J.A."/>
            <person name="Brent C.S."/>
            <person name="Walsh D."/>
            <person name="Lavine L.C."/>
        </authorList>
    </citation>
    <scope>NUCLEOTIDE SEQUENCE</scope>
</reference>
<dbReference type="Gene3D" id="1.10.10.10">
    <property type="entry name" value="Winged helix-like DNA-binding domain superfamily/Winged helix DNA-binding domain"/>
    <property type="match status" value="1"/>
</dbReference>
<dbReference type="AlphaFoldDB" id="A0A0A9ZGQ5"/>
<feature type="compositionally biased region" description="Low complexity" evidence="9">
    <location>
        <begin position="346"/>
        <end position="363"/>
    </location>
</feature>
<dbReference type="SUPFAM" id="SSF46689">
    <property type="entry name" value="Homeodomain-like"/>
    <property type="match status" value="2"/>
</dbReference>
<dbReference type="EMBL" id="GBHO01002399">
    <property type="protein sequence ID" value="JAG41205.1"/>
    <property type="molecule type" value="Transcribed_RNA"/>
</dbReference>
<gene>
    <name evidence="16" type="primary">Ada2b_3</name>
    <name evidence="17" type="synonym">Ada2b_0</name>
    <name evidence="15" type="synonym">Ada2b_2</name>
    <name evidence="14" type="synonym">Ada2b_5</name>
    <name evidence="17" type="ORF">CM83_82096</name>
    <name evidence="15" type="ORF">CM83_82102</name>
    <name evidence="16" type="ORF">CM83_82108</name>
    <name evidence="14" type="ORF">CM83_82123</name>
</gene>
<dbReference type="GO" id="GO:0006357">
    <property type="term" value="P:regulation of transcription by RNA polymerase II"/>
    <property type="evidence" value="ECO:0007669"/>
    <property type="project" value="InterPro"/>
</dbReference>
<dbReference type="InterPro" id="IPR017884">
    <property type="entry name" value="SANT_dom"/>
</dbReference>
<dbReference type="SMART" id="SM00717">
    <property type="entry name" value="SANT"/>
    <property type="match status" value="1"/>
</dbReference>
<dbReference type="SUPFAM" id="SSF57850">
    <property type="entry name" value="RING/U-box"/>
    <property type="match status" value="1"/>
</dbReference>
<dbReference type="InterPro" id="IPR017930">
    <property type="entry name" value="Myb_dom"/>
</dbReference>
<dbReference type="PIRSF" id="PIRSF025024">
    <property type="entry name" value="Transcriptional_adaptor_2"/>
    <property type="match status" value="1"/>
</dbReference>
<evidence type="ECO:0000256" key="4">
    <source>
        <dbReference type="ARBA" id="ARBA00022833"/>
    </source>
</evidence>
<dbReference type="EMBL" id="GBHO01002396">
    <property type="protein sequence ID" value="JAG41208.1"/>
    <property type="molecule type" value="Transcribed_RNA"/>
</dbReference>
<dbReference type="InterPro" id="IPR041983">
    <property type="entry name" value="ADA2-like_ZZ"/>
</dbReference>
<evidence type="ECO:0000313" key="14">
    <source>
        <dbReference type="EMBL" id="JAG35628.1"/>
    </source>
</evidence>
<reference evidence="16" key="2">
    <citation type="submission" date="2014-07" db="EMBL/GenBank/DDBJ databases">
        <authorList>
            <person name="Hull J."/>
        </authorList>
    </citation>
    <scope>NUCLEOTIDE SEQUENCE</scope>
</reference>
<dbReference type="InterPro" id="IPR009057">
    <property type="entry name" value="Homeodomain-like_sf"/>
</dbReference>
<evidence type="ECO:0000259" key="11">
    <source>
        <dbReference type="PROSITE" id="PS50135"/>
    </source>
</evidence>
<dbReference type="CDD" id="cd00167">
    <property type="entry name" value="SANT"/>
    <property type="match status" value="1"/>
</dbReference>
<dbReference type="GO" id="GO:0008270">
    <property type="term" value="F:zinc ion binding"/>
    <property type="evidence" value="ECO:0007669"/>
    <property type="project" value="UniProtKB-KW"/>
</dbReference>
<evidence type="ECO:0000256" key="7">
    <source>
        <dbReference type="ARBA" id="ARBA00023242"/>
    </source>
</evidence>
<dbReference type="PROSITE" id="PS01357">
    <property type="entry name" value="ZF_ZZ_1"/>
    <property type="match status" value="1"/>
</dbReference>
<dbReference type="Gene3D" id="1.10.10.60">
    <property type="entry name" value="Homeodomain-like"/>
    <property type="match status" value="1"/>
</dbReference>
<dbReference type="EMBL" id="GBHO01007976">
    <property type="protein sequence ID" value="JAG35628.1"/>
    <property type="molecule type" value="Transcribed_RNA"/>
</dbReference>
<dbReference type="PROSITE" id="PS50090">
    <property type="entry name" value="MYB_LIKE"/>
    <property type="match status" value="1"/>
</dbReference>
<evidence type="ECO:0000256" key="3">
    <source>
        <dbReference type="ARBA" id="ARBA00022771"/>
    </source>
</evidence>
<dbReference type="InterPro" id="IPR055141">
    <property type="entry name" value="TADA2A_B-like_dom"/>
</dbReference>
<evidence type="ECO:0000256" key="5">
    <source>
        <dbReference type="ARBA" id="ARBA00023015"/>
    </source>
</evidence>
<evidence type="ECO:0000256" key="6">
    <source>
        <dbReference type="ARBA" id="ARBA00023163"/>
    </source>
</evidence>
<dbReference type="InterPro" id="IPR056267">
    <property type="entry name" value="Ada2b_C"/>
</dbReference>
<proteinExistence type="predicted"/>
<dbReference type="EMBL" id="GBHO01002401">
    <property type="protein sequence ID" value="JAG41203.1"/>
    <property type="molecule type" value="Transcribed_RNA"/>
</dbReference>
<feature type="domain" description="Myb-like" evidence="10">
    <location>
        <begin position="63"/>
        <end position="114"/>
    </location>
</feature>